<gene>
    <name evidence="1" type="ORF">J7302_18370</name>
</gene>
<dbReference type="Proteomes" id="UP001519667">
    <property type="component" value="Unassembled WGS sequence"/>
</dbReference>
<name>A0ABS5XK69_9GAMM</name>
<evidence type="ECO:0008006" key="3">
    <source>
        <dbReference type="Google" id="ProtNLM"/>
    </source>
</evidence>
<accession>A0ABS5XK69</accession>
<proteinExistence type="predicted"/>
<comment type="caution">
    <text evidence="1">The sequence shown here is derived from an EMBL/GenBank/DDBJ whole genome shotgun (WGS) entry which is preliminary data.</text>
</comment>
<dbReference type="RefSeq" id="WP_215377892.1">
    <property type="nucleotide sequence ID" value="NZ_JAGTIS010000010.1"/>
</dbReference>
<reference evidence="1 2" key="1">
    <citation type="submission" date="2021-04" db="EMBL/GenBank/DDBJ databases">
        <title>Pseudomonas boanensis sp. nov., a bacterium isolated from river water used for household purposes in Boane District, Mozambique.</title>
        <authorList>
            <person name="Nicklasson M."/>
            <person name="Martin-Rodriguez A.J."/>
            <person name="Thorell K."/>
            <person name="Neves L."/>
            <person name="Mussagy A."/>
            <person name="Rydberg H.A."/>
            <person name="Hernroth B."/>
            <person name="Svensson-Stadler L."/>
            <person name="Sjoling A."/>
        </authorList>
    </citation>
    <scope>NUCLEOTIDE SEQUENCE [LARGE SCALE GENOMIC DNA]</scope>
    <source>
        <strain evidence="1 2">DB1</strain>
    </source>
</reference>
<sequence>MARNRARAKGRLESGPFARLPHAVMDSEDFRRLSGSALAVLMCLLRQYRGSNNGDLSATFANANLWGIGSKSTLANALMELQRCNLIVRTREGRFMKPGGCCALYAITWQPIDECDGKIEVPATATAPRKFSLERAKHSVQKLNRQGTENVPIA</sequence>
<keyword evidence="2" id="KW-1185">Reference proteome</keyword>
<dbReference type="EMBL" id="JAGTIS010000010">
    <property type="protein sequence ID" value="MBT8768076.1"/>
    <property type="molecule type" value="Genomic_DNA"/>
</dbReference>
<protein>
    <recommendedName>
        <fullName evidence="3">Replication protein</fullName>
    </recommendedName>
</protein>
<evidence type="ECO:0000313" key="2">
    <source>
        <dbReference type="Proteomes" id="UP001519667"/>
    </source>
</evidence>
<evidence type="ECO:0000313" key="1">
    <source>
        <dbReference type="EMBL" id="MBT8768076.1"/>
    </source>
</evidence>
<organism evidence="1 2">
    <name type="scientific">Metapseudomonas boanensis</name>
    <dbReference type="NCBI Taxonomy" id="2822138"/>
    <lineage>
        <taxon>Bacteria</taxon>
        <taxon>Pseudomonadati</taxon>
        <taxon>Pseudomonadota</taxon>
        <taxon>Gammaproteobacteria</taxon>
        <taxon>Pseudomonadales</taxon>
        <taxon>Pseudomonadaceae</taxon>
        <taxon>Metapseudomonas</taxon>
    </lineage>
</organism>